<dbReference type="SUPFAM" id="SSF52833">
    <property type="entry name" value="Thioredoxin-like"/>
    <property type="match status" value="1"/>
</dbReference>
<sequence>MSESNPLVLYDISSPIQPRGYAPNPSKGRLTLGFKRLPFKTEWVDILDIPEVRKSLDCPATRKLDDGSDFYTLPMVRDPTTGRVLGDTFDIANYLDETYPNQGGCLFPENSTRTGLDYESPKKDSIFYAPVTTNEGAKNEAYAKFNVHVDTTFTAHTVLVSHYMPFNPETADRVKELFMKRAHLPSWDVLSIQGEAREQLLAAFKEALTSLADLYKINDGGPFLEGKEANYADLIVGGWLNMFATCMPGDEWKDLSTWHDGVFGRLYEALQEFWICK</sequence>
<reference evidence="3 4" key="1">
    <citation type="journal article" date="2018" name="Front. Microbiol.">
        <title>Genome-Wide Analysis of Corynespora cassiicola Leaf Fall Disease Putative Effectors.</title>
        <authorList>
            <person name="Lopez D."/>
            <person name="Ribeiro S."/>
            <person name="Label P."/>
            <person name="Fumanal B."/>
            <person name="Venisse J.S."/>
            <person name="Kohler A."/>
            <person name="de Oliveira R.R."/>
            <person name="Labutti K."/>
            <person name="Lipzen A."/>
            <person name="Lail K."/>
            <person name="Bauer D."/>
            <person name="Ohm R.A."/>
            <person name="Barry K.W."/>
            <person name="Spatafora J."/>
            <person name="Grigoriev I.V."/>
            <person name="Martin F.M."/>
            <person name="Pujade-Renaud V."/>
        </authorList>
    </citation>
    <scope>NUCLEOTIDE SEQUENCE [LARGE SCALE GENOMIC DNA]</scope>
    <source>
        <strain evidence="3 4">Philippines</strain>
    </source>
</reference>
<accession>A0A2T2NPC7</accession>
<dbReference type="OrthoDB" id="4951845at2759"/>
<evidence type="ECO:0000259" key="1">
    <source>
        <dbReference type="Pfam" id="PF13409"/>
    </source>
</evidence>
<dbReference type="InterPro" id="IPR036282">
    <property type="entry name" value="Glutathione-S-Trfase_C_sf"/>
</dbReference>
<dbReference type="InterPro" id="IPR004045">
    <property type="entry name" value="Glutathione_S-Trfase_N"/>
</dbReference>
<feature type="domain" description="Glutathione S-transferase UstS-like C-terminal" evidence="2">
    <location>
        <begin position="191"/>
        <end position="273"/>
    </location>
</feature>
<evidence type="ECO:0000259" key="2">
    <source>
        <dbReference type="Pfam" id="PF22041"/>
    </source>
</evidence>
<dbReference type="CDD" id="cd00299">
    <property type="entry name" value="GST_C_family"/>
    <property type="match status" value="1"/>
</dbReference>
<dbReference type="Pfam" id="PF13409">
    <property type="entry name" value="GST_N_2"/>
    <property type="match status" value="1"/>
</dbReference>
<protein>
    <submittedName>
        <fullName evidence="3">Uncharacterized protein</fullName>
    </submittedName>
</protein>
<keyword evidence="4" id="KW-1185">Reference proteome</keyword>
<dbReference type="Gene3D" id="3.40.30.10">
    <property type="entry name" value="Glutaredoxin"/>
    <property type="match status" value="1"/>
</dbReference>
<feature type="domain" description="GST N-terminal" evidence="1">
    <location>
        <begin position="23"/>
        <end position="98"/>
    </location>
</feature>
<organism evidence="3 4">
    <name type="scientific">Corynespora cassiicola Philippines</name>
    <dbReference type="NCBI Taxonomy" id="1448308"/>
    <lineage>
        <taxon>Eukaryota</taxon>
        <taxon>Fungi</taxon>
        <taxon>Dikarya</taxon>
        <taxon>Ascomycota</taxon>
        <taxon>Pezizomycotina</taxon>
        <taxon>Dothideomycetes</taxon>
        <taxon>Pleosporomycetidae</taxon>
        <taxon>Pleosporales</taxon>
        <taxon>Corynesporascaceae</taxon>
        <taxon>Corynespora</taxon>
    </lineage>
</organism>
<dbReference type="Pfam" id="PF22041">
    <property type="entry name" value="GST_C_7"/>
    <property type="match status" value="1"/>
</dbReference>
<evidence type="ECO:0000313" key="3">
    <source>
        <dbReference type="EMBL" id="PSN67240.1"/>
    </source>
</evidence>
<dbReference type="Proteomes" id="UP000240883">
    <property type="component" value="Unassembled WGS sequence"/>
</dbReference>
<evidence type="ECO:0000313" key="4">
    <source>
        <dbReference type="Proteomes" id="UP000240883"/>
    </source>
</evidence>
<dbReference type="EMBL" id="KZ678135">
    <property type="protein sequence ID" value="PSN67240.1"/>
    <property type="molecule type" value="Genomic_DNA"/>
</dbReference>
<dbReference type="SUPFAM" id="SSF47616">
    <property type="entry name" value="GST C-terminal domain-like"/>
    <property type="match status" value="1"/>
</dbReference>
<dbReference type="InterPro" id="IPR036249">
    <property type="entry name" value="Thioredoxin-like_sf"/>
</dbReference>
<dbReference type="STRING" id="1448308.A0A2T2NPC7"/>
<dbReference type="Gene3D" id="1.20.1050.10">
    <property type="match status" value="1"/>
</dbReference>
<gene>
    <name evidence="3" type="ORF">BS50DRAFT_493344</name>
</gene>
<dbReference type="AlphaFoldDB" id="A0A2T2NPC7"/>
<name>A0A2T2NPC7_CORCC</name>
<proteinExistence type="predicted"/>
<dbReference type="InterPro" id="IPR054416">
    <property type="entry name" value="GST_UstS-like_C"/>
</dbReference>